<dbReference type="EMBL" id="CAJVPZ010061826">
    <property type="protein sequence ID" value="CAG8791505.1"/>
    <property type="molecule type" value="Genomic_DNA"/>
</dbReference>
<gene>
    <name evidence="1" type="ORF">RFULGI_LOCUS16787</name>
</gene>
<organism evidence="1 2">
    <name type="scientific">Racocetra fulgida</name>
    <dbReference type="NCBI Taxonomy" id="60492"/>
    <lineage>
        <taxon>Eukaryota</taxon>
        <taxon>Fungi</taxon>
        <taxon>Fungi incertae sedis</taxon>
        <taxon>Mucoromycota</taxon>
        <taxon>Glomeromycotina</taxon>
        <taxon>Glomeromycetes</taxon>
        <taxon>Diversisporales</taxon>
        <taxon>Gigasporaceae</taxon>
        <taxon>Racocetra</taxon>
    </lineage>
</organism>
<sequence length="65" mass="7177">MNSSVNITADYSTTLLIEVIIDLTAENNSRPSVKTAQAVTSADLDYDPHDILNHFLEQENQGNNN</sequence>
<name>A0A9N9JQF4_9GLOM</name>
<accession>A0A9N9JQF4</accession>
<feature type="non-terminal residue" evidence="1">
    <location>
        <position position="65"/>
    </location>
</feature>
<proteinExistence type="predicted"/>
<dbReference type="Proteomes" id="UP000789396">
    <property type="component" value="Unassembled WGS sequence"/>
</dbReference>
<evidence type="ECO:0000313" key="2">
    <source>
        <dbReference type="Proteomes" id="UP000789396"/>
    </source>
</evidence>
<protein>
    <submittedName>
        <fullName evidence="1">10658_t:CDS:1</fullName>
    </submittedName>
</protein>
<dbReference type="OrthoDB" id="2364974at2759"/>
<keyword evidence="2" id="KW-1185">Reference proteome</keyword>
<comment type="caution">
    <text evidence="1">The sequence shown here is derived from an EMBL/GenBank/DDBJ whole genome shotgun (WGS) entry which is preliminary data.</text>
</comment>
<reference evidence="1" key="1">
    <citation type="submission" date="2021-06" db="EMBL/GenBank/DDBJ databases">
        <authorList>
            <person name="Kallberg Y."/>
            <person name="Tangrot J."/>
            <person name="Rosling A."/>
        </authorList>
    </citation>
    <scope>NUCLEOTIDE SEQUENCE</scope>
    <source>
        <strain evidence="1">IN212</strain>
    </source>
</reference>
<evidence type="ECO:0000313" key="1">
    <source>
        <dbReference type="EMBL" id="CAG8791505.1"/>
    </source>
</evidence>
<dbReference type="AlphaFoldDB" id="A0A9N9JQF4"/>